<reference evidence="2 3" key="1">
    <citation type="submission" date="2016-10" db="EMBL/GenBank/DDBJ databases">
        <authorList>
            <person name="de Groot N.N."/>
        </authorList>
    </citation>
    <scope>NUCLEOTIDE SEQUENCE [LARGE SCALE GENOMIC DNA]</scope>
    <source>
        <strain evidence="2">MBHS1</strain>
    </source>
</reference>
<proteinExistence type="predicted"/>
<evidence type="ECO:0000313" key="2">
    <source>
        <dbReference type="EMBL" id="SEH06648.1"/>
    </source>
</evidence>
<name>A0A1H6F958_9GAMM</name>
<organism evidence="2 3">
    <name type="scientific">Candidatus Venteria ishoeyi</name>
    <dbReference type="NCBI Taxonomy" id="1899563"/>
    <lineage>
        <taxon>Bacteria</taxon>
        <taxon>Pseudomonadati</taxon>
        <taxon>Pseudomonadota</taxon>
        <taxon>Gammaproteobacteria</taxon>
        <taxon>Thiotrichales</taxon>
        <taxon>Thiotrichaceae</taxon>
        <taxon>Venteria</taxon>
    </lineage>
</organism>
<dbReference type="OrthoDB" id="4111339at2"/>
<dbReference type="Pfam" id="PF18735">
    <property type="entry name" value="HEPN_RiboL-PSP"/>
    <property type="match status" value="1"/>
</dbReference>
<feature type="domain" description="RiboL-PSP-HEPN" evidence="1">
    <location>
        <begin position="16"/>
        <end position="210"/>
    </location>
</feature>
<sequence length="228" mass="27043">MKIKTKENFLDAIQKERAWRRKELTNLKSLIYQSRDSYNKTLIRASILMLYSHWEGYVKKVCEAFFYYLNFKSYRYSDLQPNFLAIGIADEFNGYFPQKKFNSYLKAVNFITGKSSKKKFRIDVSTRVDTKSNLTTEVLVELLDMLGLDSSYFKNNQHYIDSKLLKYRNAIAHGERTDNNPDLSIDSEEFNNLYDKINNLMNYFENIVINHIEMETYKVVKIPTPIYT</sequence>
<accession>A0A1H6F958</accession>
<dbReference type="Proteomes" id="UP000236724">
    <property type="component" value="Unassembled WGS sequence"/>
</dbReference>
<dbReference type="AlphaFoldDB" id="A0A1H6F958"/>
<gene>
    <name evidence="2" type="ORF">MBHS_02512</name>
</gene>
<dbReference type="InterPro" id="IPR041519">
    <property type="entry name" value="HEPN_RiboL-PSP"/>
</dbReference>
<dbReference type="RefSeq" id="WP_103920401.1">
    <property type="nucleotide sequence ID" value="NZ_FMSV02000502.1"/>
</dbReference>
<evidence type="ECO:0000313" key="3">
    <source>
        <dbReference type="Proteomes" id="UP000236724"/>
    </source>
</evidence>
<protein>
    <recommendedName>
        <fullName evidence="1">RiboL-PSP-HEPN domain-containing protein</fullName>
    </recommendedName>
</protein>
<dbReference type="EMBL" id="FMSV02000502">
    <property type="protein sequence ID" value="SEH06648.1"/>
    <property type="molecule type" value="Genomic_DNA"/>
</dbReference>
<evidence type="ECO:0000259" key="1">
    <source>
        <dbReference type="Pfam" id="PF18735"/>
    </source>
</evidence>
<keyword evidence="3" id="KW-1185">Reference proteome</keyword>